<dbReference type="KEGG" id="ttc:FOKN1_1145"/>
<evidence type="ECO:0000256" key="4">
    <source>
        <dbReference type="ARBA" id="ARBA00022452"/>
    </source>
</evidence>
<evidence type="ECO:0000256" key="5">
    <source>
        <dbReference type="ARBA" id="ARBA00022692"/>
    </source>
</evidence>
<name>A0A1Z4VQQ5_9GAMM</name>
<keyword evidence="8 11" id="KW-0472">Membrane</keyword>
<dbReference type="Gene3D" id="2.170.130.10">
    <property type="entry name" value="TonB-dependent receptor, plug domain"/>
    <property type="match status" value="1"/>
</dbReference>
<dbReference type="Pfam" id="PF00593">
    <property type="entry name" value="TonB_dep_Rec_b-barrel"/>
    <property type="match status" value="1"/>
</dbReference>
<dbReference type="InterPro" id="IPR039426">
    <property type="entry name" value="TonB-dep_rcpt-like"/>
</dbReference>
<dbReference type="SUPFAM" id="SSF56935">
    <property type="entry name" value="Porins"/>
    <property type="match status" value="1"/>
</dbReference>
<evidence type="ECO:0000259" key="15">
    <source>
        <dbReference type="Pfam" id="PF07715"/>
    </source>
</evidence>
<keyword evidence="5 11" id="KW-0812">Transmembrane</keyword>
<evidence type="ECO:0000256" key="12">
    <source>
        <dbReference type="RuleBase" id="RU003357"/>
    </source>
</evidence>
<accession>A0A1Z4VQQ5</accession>
<reference evidence="16 17" key="1">
    <citation type="submission" date="2017-05" db="EMBL/GenBank/DDBJ databases">
        <title>Thiocyanate degradation by Thiohalobacter thiocyanaticus FOKN1.</title>
        <authorList>
            <person name="Oshiki M."/>
            <person name="Fukushima T."/>
            <person name="Kawano S."/>
            <person name="Nakagawa J."/>
        </authorList>
    </citation>
    <scope>NUCLEOTIDE SEQUENCE [LARGE SCALE GENOMIC DNA]</scope>
    <source>
        <strain evidence="16 17">FOKN1</strain>
    </source>
</reference>
<keyword evidence="4 11" id="KW-1134">Transmembrane beta strand</keyword>
<evidence type="ECO:0000256" key="13">
    <source>
        <dbReference type="SAM" id="MobiDB-lite"/>
    </source>
</evidence>
<evidence type="ECO:0000256" key="3">
    <source>
        <dbReference type="ARBA" id="ARBA00022448"/>
    </source>
</evidence>
<keyword evidence="9 16" id="KW-0675">Receptor</keyword>
<dbReference type="GO" id="GO:0044718">
    <property type="term" value="P:siderophore transmembrane transport"/>
    <property type="evidence" value="ECO:0007669"/>
    <property type="project" value="TreeGrafter"/>
</dbReference>
<dbReference type="InterPro" id="IPR000531">
    <property type="entry name" value="Beta-barrel_TonB"/>
</dbReference>
<comment type="subcellular location">
    <subcellularLocation>
        <location evidence="1 11">Cell outer membrane</location>
        <topology evidence="1 11">Multi-pass membrane protein</topology>
    </subcellularLocation>
</comment>
<evidence type="ECO:0000256" key="7">
    <source>
        <dbReference type="ARBA" id="ARBA00023077"/>
    </source>
</evidence>
<dbReference type="InterPro" id="IPR036942">
    <property type="entry name" value="Beta-barrel_TonB_sf"/>
</dbReference>
<keyword evidence="6" id="KW-0732">Signal</keyword>
<evidence type="ECO:0000313" key="17">
    <source>
        <dbReference type="Proteomes" id="UP000218765"/>
    </source>
</evidence>
<keyword evidence="7 12" id="KW-0798">TonB box</keyword>
<evidence type="ECO:0000256" key="9">
    <source>
        <dbReference type="ARBA" id="ARBA00023170"/>
    </source>
</evidence>
<evidence type="ECO:0000256" key="10">
    <source>
        <dbReference type="ARBA" id="ARBA00023237"/>
    </source>
</evidence>
<keyword evidence="10 11" id="KW-0998">Cell outer membrane</keyword>
<evidence type="ECO:0000256" key="8">
    <source>
        <dbReference type="ARBA" id="ARBA00023136"/>
    </source>
</evidence>
<proteinExistence type="inferred from homology"/>
<dbReference type="AlphaFoldDB" id="A0A1Z4VQQ5"/>
<dbReference type="RefSeq" id="WP_197703008.1">
    <property type="nucleotide sequence ID" value="NZ_AP018052.1"/>
</dbReference>
<dbReference type="InterPro" id="IPR012910">
    <property type="entry name" value="Plug_dom"/>
</dbReference>
<dbReference type="CDD" id="cd01347">
    <property type="entry name" value="ligand_gated_channel"/>
    <property type="match status" value="1"/>
</dbReference>
<feature type="region of interest" description="Disordered" evidence="13">
    <location>
        <begin position="70"/>
        <end position="92"/>
    </location>
</feature>
<gene>
    <name evidence="16" type="ORF">FOKN1_1145</name>
</gene>
<evidence type="ECO:0000256" key="6">
    <source>
        <dbReference type="ARBA" id="ARBA00022729"/>
    </source>
</evidence>
<dbReference type="PROSITE" id="PS52016">
    <property type="entry name" value="TONB_DEPENDENT_REC_3"/>
    <property type="match status" value="1"/>
</dbReference>
<dbReference type="GO" id="GO:0009279">
    <property type="term" value="C:cell outer membrane"/>
    <property type="evidence" value="ECO:0007669"/>
    <property type="project" value="UniProtKB-SubCell"/>
</dbReference>
<dbReference type="PANTHER" id="PTHR30069:SF29">
    <property type="entry name" value="HEMOGLOBIN AND HEMOGLOBIN-HAPTOGLOBIN-BINDING PROTEIN 1-RELATED"/>
    <property type="match status" value="1"/>
</dbReference>
<feature type="domain" description="TonB-dependent receptor-like beta-barrel" evidence="14">
    <location>
        <begin position="207"/>
        <end position="655"/>
    </location>
</feature>
<dbReference type="EMBL" id="AP018052">
    <property type="protein sequence ID" value="BAZ93544.1"/>
    <property type="molecule type" value="Genomic_DNA"/>
</dbReference>
<evidence type="ECO:0000256" key="1">
    <source>
        <dbReference type="ARBA" id="ARBA00004571"/>
    </source>
</evidence>
<evidence type="ECO:0000313" key="16">
    <source>
        <dbReference type="EMBL" id="BAZ93544.1"/>
    </source>
</evidence>
<sequence>MCKRSGIETLGSILSMFPFVALMIAPVLAEEGPIALDAVSVTAKGYESGVLDTPASIMIIDREEIRRRNPDNLGEAVRGRPGLAATSDSAHGQNPVIRGLKKESVVLLVDGMRLNSAQPAGAIASFMSLDLAERVEVVKGPASVLYGTGALGEAINVLLPQARFLPGHDFAASAAYESANQGLRGTGVMNASQDHHAVMLGVSLARIDDYDSPGGRVPRTGYDSDAYIGQYRYRLDEAQQLRFSLQQQEDRDIWFPGSSKPHPHPLIDQSVIHSPQTRRRLVEVGYGFEGEGERPLNLDLRLYRQELQRRIFSFVEPQDFNLAETEVSFDSDGLDVRADWLAHPAHLISVGANAWRMEASPERDLRDMTNPPDFPFARNDPFQDGRIEALGFYVQDDMLFGDLNVLAGLRYDQVEGDASAVGNPRVTTGLDSRDSAISGNLGASYRVSPLLRPYASLSRGFRAGDMRERFESSPRGDGFFHVGNPRIEPEIAHQVEIGVKGADGALSYNLSAYYNRINDYITGQPTNQIMSGRPVKRTVNLGSVTITGLEAELHWQALPGHWLSLGYSRLRGENDDLDEPLYQMPADEVSLGWNGRLYAGWTADAVLRLVRRQDRVATTFSNATEDPTPGFTTLDVGVTWEYAREQSLRLAVTNLNDKRYHEHLTEGISGDEIKQPGRNFHLIWKGSF</sequence>
<dbReference type="GO" id="GO:0015344">
    <property type="term" value="F:siderophore uptake transmembrane transporter activity"/>
    <property type="evidence" value="ECO:0007669"/>
    <property type="project" value="TreeGrafter"/>
</dbReference>
<dbReference type="PANTHER" id="PTHR30069">
    <property type="entry name" value="TONB-DEPENDENT OUTER MEMBRANE RECEPTOR"/>
    <property type="match status" value="1"/>
</dbReference>
<evidence type="ECO:0000256" key="11">
    <source>
        <dbReference type="PROSITE-ProRule" id="PRU01360"/>
    </source>
</evidence>
<dbReference type="Gene3D" id="2.40.170.20">
    <property type="entry name" value="TonB-dependent receptor, beta-barrel domain"/>
    <property type="match status" value="1"/>
</dbReference>
<dbReference type="Pfam" id="PF07715">
    <property type="entry name" value="Plug"/>
    <property type="match status" value="1"/>
</dbReference>
<evidence type="ECO:0000256" key="2">
    <source>
        <dbReference type="ARBA" id="ARBA00008143"/>
    </source>
</evidence>
<organism evidence="16 17">
    <name type="scientific">Thiohalobacter thiocyanaticus</name>
    <dbReference type="NCBI Taxonomy" id="585455"/>
    <lineage>
        <taxon>Bacteria</taxon>
        <taxon>Pseudomonadati</taxon>
        <taxon>Pseudomonadota</taxon>
        <taxon>Gammaproteobacteria</taxon>
        <taxon>Thiohalobacterales</taxon>
        <taxon>Thiohalobacteraceae</taxon>
        <taxon>Thiohalobacter</taxon>
    </lineage>
</organism>
<feature type="domain" description="TonB-dependent receptor plug" evidence="15">
    <location>
        <begin position="51"/>
        <end position="152"/>
    </location>
</feature>
<dbReference type="Proteomes" id="UP000218765">
    <property type="component" value="Chromosome"/>
</dbReference>
<protein>
    <submittedName>
        <fullName evidence="16">Hemin receptor</fullName>
    </submittedName>
</protein>
<evidence type="ECO:0000259" key="14">
    <source>
        <dbReference type="Pfam" id="PF00593"/>
    </source>
</evidence>
<keyword evidence="17" id="KW-1185">Reference proteome</keyword>
<keyword evidence="3 11" id="KW-0813">Transport</keyword>
<comment type="similarity">
    <text evidence="2">Belongs to the TonB-dependent receptor family. Hemoglobin/haptoglobin binding protein subfamily.</text>
</comment>
<dbReference type="InterPro" id="IPR037066">
    <property type="entry name" value="Plug_dom_sf"/>
</dbReference>